<accession>A0A8S1Q950</accession>
<evidence type="ECO:0000313" key="2">
    <source>
        <dbReference type="Proteomes" id="UP000692954"/>
    </source>
</evidence>
<organism evidence="1 2">
    <name type="scientific">Paramecium sonneborni</name>
    <dbReference type="NCBI Taxonomy" id="65129"/>
    <lineage>
        <taxon>Eukaryota</taxon>
        <taxon>Sar</taxon>
        <taxon>Alveolata</taxon>
        <taxon>Ciliophora</taxon>
        <taxon>Intramacronucleata</taxon>
        <taxon>Oligohymenophorea</taxon>
        <taxon>Peniculida</taxon>
        <taxon>Parameciidae</taxon>
        <taxon>Paramecium</taxon>
    </lineage>
</organism>
<evidence type="ECO:0000313" key="1">
    <source>
        <dbReference type="EMBL" id="CAD8111504.1"/>
    </source>
</evidence>
<dbReference type="AlphaFoldDB" id="A0A8S1Q950"/>
<evidence type="ECO:0008006" key="3">
    <source>
        <dbReference type="Google" id="ProtNLM"/>
    </source>
</evidence>
<dbReference type="OrthoDB" id="10320231at2759"/>
<proteinExistence type="predicted"/>
<keyword evidence="2" id="KW-1185">Reference proteome</keyword>
<comment type="caution">
    <text evidence="1">The sequence shown here is derived from an EMBL/GenBank/DDBJ whole genome shotgun (WGS) entry which is preliminary data.</text>
</comment>
<name>A0A8S1Q950_9CILI</name>
<protein>
    <recommendedName>
        <fullName evidence="3">Cyclic nucleotide-binding domain-containing protein</fullName>
    </recommendedName>
</protein>
<dbReference type="Proteomes" id="UP000692954">
    <property type="component" value="Unassembled WGS sequence"/>
</dbReference>
<reference evidence="1" key="1">
    <citation type="submission" date="2021-01" db="EMBL/GenBank/DDBJ databases">
        <authorList>
            <consortium name="Genoscope - CEA"/>
            <person name="William W."/>
        </authorList>
    </citation>
    <scope>NUCLEOTIDE SEQUENCE</scope>
</reference>
<dbReference type="EMBL" id="CAJJDN010000098">
    <property type="protein sequence ID" value="CAD8111504.1"/>
    <property type="molecule type" value="Genomic_DNA"/>
</dbReference>
<gene>
    <name evidence="1" type="ORF">PSON_ATCC_30995.1.T0980107</name>
</gene>
<sequence>MLTQEITKINMLLQQIYGFHLFKTLPFTKVKQFYLNSFTQYFYCQDILYNQNQKVCQVFLVISGIFELREITETNTKSISIYTPGQLIGDFECVNYYYTRKQQAICISDEGSVLVFDGIYFLNSILPNIKSNFVAKQINEFKQTQQSIQMKKTLQRIFPEQSIEQSSQLQLNQTSTKHFRFAKLSNPRFFKLKQSPEKHITQIQNSLSINRSQQQLLSTSHNNKVSVLSFSTKQESFQGNLKGRLLRNELLNKFINQQSEYQDVVQKLRRTQSQLGINK</sequence>